<name>A0ABD0M9E5_9CAEN</name>
<evidence type="ECO:0000256" key="5">
    <source>
        <dbReference type="ARBA" id="ARBA00023242"/>
    </source>
</evidence>
<dbReference type="InterPro" id="IPR052056">
    <property type="entry name" value="Mono-ARTD/PARP"/>
</dbReference>
<reference evidence="8 9" key="1">
    <citation type="journal article" date="2023" name="Sci. Data">
        <title>Genome assembly of the Korean intertidal mud-creeper Batillaria attramentaria.</title>
        <authorList>
            <person name="Patra A.K."/>
            <person name="Ho P.T."/>
            <person name="Jun S."/>
            <person name="Lee S.J."/>
            <person name="Kim Y."/>
            <person name="Won Y.J."/>
        </authorList>
    </citation>
    <scope>NUCLEOTIDE SEQUENCE [LARGE SCALE GENOMIC DNA]</scope>
    <source>
        <strain evidence="8">Wonlab-2016</strain>
    </source>
</reference>
<feature type="non-terminal residue" evidence="8">
    <location>
        <position position="777"/>
    </location>
</feature>
<proteinExistence type="predicted"/>
<dbReference type="AlphaFoldDB" id="A0ABD0M9E5"/>
<comment type="subcellular location">
    <subcellularLocation>
        <location evidence="1">Nucleus</location>
    </subcellularLocation>
</comment>
<accession>A0ABD0M9E5</accession>
<dbReference type="Gene3D" id="3.30.720.50">
    <property type="match status" value="1"/>
</dbReference>
<evidence type="ECO:0000256" key="4">
    <source>
        <dbReference type="ARBA" id="ARBA00023027"/>
    </source>
</evidence>
<dbReference type="InterPro" id="IPR002589">
    <property type="entry name" value="Macro_dom"/>
</dbReference>
<keyword evidence="9" id="KW-1185">Reference proteome</keyword>
<evidence type="ECO:0000256" key="2">
    <source>
        <dbReference type="ARBA" id="ARBA00022676"/>
    </source>
</evidence>
<evidence type="ECO:0000259" key="7">
    <source>
        <dbReference type="PROSITE" id="PS51154"/>
    </source>
</evidence>
<feature type="region of interest" description="Disordered" evidence="6">
    <location>
        <begin position="229"/>
        <end position="258"/>
    </location>
</feature>
<dbReference type="GO" id="GO:0016757">
    <property type="term" value="F:glycosyltransferase activity"/>
    <property type="evidence" value="ECO:0007669"/>
    <property type="project" value="UniProtKB-KW"/>
</dbReference>
<dbReference type="SMART" id="SM00506">
    <property type="entry name" value="A1pp"/>
    <property type="match status" value="2"/>
</dbReference>
<feature type="compositionally biased region" description="Polar residues" evidence="6">
    <location>
        <begin position="229"/>
        <end position="243"/>
    </location>
</feature>
<dbReference type="GO" id="GO:0005634">
    <property type="term" value="C:nucleus"/>
    <property type="evidence" value="ECO:0007669"/>
    <property type="project" value="UniProtKB-SubCell"/>
</dbReference>
<feature type="domain" description="Macro" evidence="7">
    <location>
        <begin position="36"/>
        <end position="223"/>
    </location>
</feature>
<dbReference type="InterPro" id="IPR043472">
    <property type="entry name" value="Macro_dom-like"/>
</dbReference>
<keyword evidence="2" id="KW-0328">Glycosyltransferase</keyword>
<dbReference type="EMBL" id="JACVVK020000003">
    <property type="protein sequence ID" value="KAK7508002.1"/>
    <property type="molecule type" value="Genomic_DNA"/>
</dbReference>
<dbReference type="SUPFAM" id="SSF52949">
    <property type="entry name" value="Macro domain-like"/>
    <property type="match status" value="2"/>
</dbReference>
<dbReference type="PROSITE" id="PS51154">
    <property type="entry name" value="MACRO"/>
    <property type="match status" value="2"/>
</dbReference>
<protein>
    <recommendedName>
        <fullName evidence="7">Macro domain-containing protein</fullName>
    </recommendedName>
</protein>
<evidence type="ECO:0000313" key="9">
    <source>
        <dbReference type="Proteomes" id="UP001519460"/>
    </source>
</evidence>
<keyword evidence="5" id="KW-0539">Nucleus</keyword>
<dbReference type="Pfam" id="PF01661">
    <property type="entry name" value="Macro"/>
    <property type="match status" value="2"/>
</dbReference>
<dbReference type="InterPro" id="IPR037197">
    <property type="entry name" value="WWE_dom_sf"/>
</dbReference>
<evidence type="ECO:0000256" key="3">
    <source>
        <dbReference type="ARBA" id="ARBA00022679"/>
    </source>
</evidence>
<dbReference type="PANTHER" id="PTHR14453">
    <property type="entry name" value="PARP/ZINC FINGER CCCH TYPE DOMAIN CONTAINING PROTEIN"/>
    <property type="match status" value="1"/>
</dbReference>
<dbReference type="PANTHER" id="PTHR14453:SF102">
    <property type="entry name" value="PROTEIN MONO-ADP-RIBOSYLTRANSFERASE PARP14-LIKE"/>
    <property type="match status" value="1"/>
</dbReference>
<feature type="domain" description="Macro" evidence="7">
    <location>
        <begin position="323"/>
        <end position="502"/>
    </location>
</feature>
<keyword evidence="4" id="KW-0520">NAD</keyword>
<dbReference type="CDD" id="cd02907">
    <property type="entry name" value="Macro_Af1521_BAL-like"/>
    <property type="match status" value="1"/>
</dbReference>
<keyword evidence="3" id="KW-0808">Transferase</keyword>
<dbReference type="Gene3D" id="3.40.220.10">
    <property type="entry name" value="Leucine Aminopeptidase, subunit E, domain 1"/>
    <property type="match status" value="2"/>
</dbReference>
<sequence>MASGLMPDNLYGDRRRLAGETDTAPTEAPRGGASVTVKTSVTLPEGITVSAVQGDITEIEVDAIVNAANMKMEHTGGIAKYIVNKGGLGIQAECSEKLHARGGEIPEGDVVVTGPCKLRQCRAIIHAVGPEYRDGTKNERGRLHQTVIKCLETASTSKYTSLAIPAISAGLFKYPPPEATRVIVEALMTYLESHPVHSIRQVYVCDMNPATVQCFATALDEVFTSWNSPKHSYPSHESTQRSVSPRRPRHADSTAVQFPPQPCRLTCGEIAAQQEFTKESQRLFGLSASAAQTLLGAEGGQSRRSEGIGQQPDDITQFSRTCAPAGDVFKFGNVSLTVKNGDITEEDTDAIVNSTNSSFSGGGVASALRKRCGSKLEEACRHKGGDMKHNGIVDTPAFGLKTGTILHLDSEKYSDYGKGTTPWMKGMKLCLKTADRMGNIRSIAMPAVGTGIGGLGMKASAHHMFKAVMKFHTKAKNVTEVRVVIFESSMIKDYVDELHAQAAVIERAIKDRRRPAGCLGAVFPRQGSGQSRSLSQKLCQVDTYASVNRGPSEIKLFIYHTDLRNVAAFLKSLDDVIRQNYGKEEFRNPLLRRLEPEETKQGIAQLCYRNAVKGTVEPDTGRIILEGFASYRSKAREEIDSFVNGAILASMAQWYFLGVTKLGPVQTEYGKRENRILEVAYQNKEVKVELRDTDGKVYEINCNSMKEVLLGTEYEEAVDVIRRDKIEGSSSETYELPDFWEPQTDLVKVVPLGQSDPEFQKVEADFLAGNPLKTVHS</sequence>
<evidence type="ECO:0000313" key="8">
    <source>
        <dbReference type="EMBL" id="KAK7508002.1"/>
    </source>
</evidence>
<evidence type="ECO:0000256" key="1">
    <source>
        <dbReference type="ARBA" id="ARBA00004123"/>
    </source>
</evidence>
<evidence type="ECO:0000256" key="6">
    <source>
        <dbReference type="SAM" id="MobiDB-lite"/>
    </source>
</evidence>
<dbReference type="Proteomes" id="UP001519460">
    <property type="component" value="Unassembled WGS sequence"/>
</dbReference>
<comment type="caution">
    <text evidence="8">The sequence shown here is derived from an EMBL/GenBank/DDBJ whole genome shotgun (WGS) entry which is preliminary data.</text>
</comment>
<gene>
    <name evidence="8" type="ORF">BaRGS_00000967</name>
</gene>
<organism evidence="8 9">
    <name type="scientific">Batillaria attramentaria</name>
    <dbReference type="NCBI Taxonomy" id="370345"/>
    <lineage>
        <taxon>Eukaryota</taxon>
        <taxon>Metazoa</taxon>
        <taxon>Spiralia</taxon>
        <taxon>Lophotrochozoa</taxon>
        <taxon>Mollusca</taxon>
        <taxon>Gastropoda</taxon>
        <taxon>Caenogastropoda</taxon>
        <taxon>Sorbeoconcha</taxon>
        <taxon>Cerithioidea</taxon>
        <taxon>Batillariidae</taxon>
        <taxon>Batillaria</taxon>
    </lineage>
</organism>